<keyword evidence="8" id="KW-0325">Glycoprotein</keyword>
<accession>A0ABM4D414</accession>
<feature type="transmembrane region" description="Helical" evidence="10">
    <location>
        <begin position="578"/>
        <end position="599"/>
    </location>
</feature>
<evidence type="ECO:0000256" key="4">
    <source>
        <dbReference type="ARBA" id="ARBA00022989"/>
    </source>
</evidence>
<evidence type="ECO:0000256" key="7">
    <source>
        <dbReference type="ARBA" id="ARBA00023170"/>
    </source>
</evidence>
<keyword evidence="5" id="KW-0297">G-protein coupled receptor</keyword>
<protein>
    <submittedName>
        <fullName evidence="14">Metabotropic glutamate receptor 1</fullName>
    </submittedName>
</protein>
<comment type="subcellular location">
    <subcellularLocation>
        <location evidence="1">Cell membrane</location>
        <topology evidence="1">Multi-pass membrane protein</topology>
    </subcellularLocation>
</comment>
<feature type="transmembrane region" description="Helical" evidence="10">
    <location>
        <begin position="700"/>
        <end position="720"/>
    </location>
</feature>
<dbReference type="InterPro" id="IPR011500">
    <property type="entry name" value="GPCR_3_9-Cys_dom"/>
</dbReference>
<evidence type="ECO:0000313" key="14">
    <source>
        <dbReference type="RefSeq" id="XP_065669015.1"/>
    </source>
</evidence>
<keyword evidence="13" id="KW-1185">Reference proteome</keyword>
<gene>
    <name evidence="14" type="primary">LOC124807821</name>
</gene>
<keyword evidence="11" id="KW-0732">Signal</keyword>
<keyword evidence="9" id="KW-0807">Transducer</keyword>
<dbReference type="Pfam" id="PF07562">
    <property type="entry name" value="NCD3G"/>
    <property type="match status" value="1"/>
</dbReference>
<dbReference type="PROSITE" id="PS50259">
    <property type="entry name" value="G_PROTEIN_RECEP_F3_4"/>
    <property type="match status" value="1"/>
</dbReference>
<feature type="signal peptide" evidence="11">
    <location>
        <begin position="1"/>
        <end position="17"/>
    </location>
</feature>
<dbReference type="InterPro" id="IPR000337">
    <property type="entry name" value="GPCR_3"/>
</dbReference>
<dbReference type="Gene3D" id="3.40.50.2300">
    <property type="match status" value="2"/>
</dbReference>
<evidence type="ECO:0000259" key="12">
    <source>
        <dbReference type="PROSITE" id="PS50259"/>
    </source>
</evidence>
<reference evidence="14" key="1">
    <citation type="submission" date="2025-08" db="UniProtKB">
        <authorList>
            <consortium name="RefSeq"/>
        </authorList>
    </citation>
    <scope>IDENTIFICATION</scope>
</reference>
<dbReference type="InterPro" id="IPR028082">
    <property type="entry name" value="Peripla_BP_I"/>
</dbReference>
<feature type="transmembrane region" description="Helical" evidence="10">
    <location>
        <begin position="611"/>
        <end position="634"/>
    </location>
</feature>
<dbReference type="InterPro" id="IPR001828">
    <property type="entry name" value="ANF_lig-bd_rcpt"/>
</dbReference>
<keyword evidence="2" id="KW-1003">Cell membrane</keyword>
<feature type="transmembrane region" description="Helical" evidence="10">
    <location>
        <begin position="764"/>
        <end position="784"/>
    </location>
</feature>
<feature type="transmembrane region" description="Helical" evidence="10">
    <location>
        <begin position="732"/>
        <end position="752"/>
    </location>
</feature>
<dbReference type="PRINTS" id="PR00248">
    <property type="entry name" value="GPCRMGR"/>
</dbReference>
<name>A0ABM4D414_HYDVU</name>
<feature type="chain" id="PRO_5046022423" evidence="11">
    <location>
        <begin position="18"/>
        <end position="833"/>
    </location>
</feature>
<evidence type="ECO:0000256" key="8">
    <source>
        <dbReference type="ARBA" id="ARBA00023180"/>
    </source>
</evidence>
<organism evidence="13 14">
    <name type="scientific">Hydra vulgaris</name>
    <name type="common">Hydra</name>
    <name type="synonym">Hydra attenuata</name>
    <dbReference type="NCBI Taxonomy" id="6087"/>
    <lineage>
        <taxon>Eukaryota</taxon>
        <taxon>Metazoa</taxon>
        <taxon>Cnidaria</taxon>
        <taxon>Hydrozoa</taxon>
        <taxon>Hydroidolina</taxon>
        <taxon>Anthoathecata</taxon>
        <taxon>Aplanulata</taxon>
        <taxon>Hydridae</taxon>
        <taxon>Hydra</taxon>
    </lineage>
</organism>
<dbReference type="Gene3D" id="2.10.50.30">
    <property type="entry name" value="GPCR, family 3, nine cysteines domain"/>
    <property type="match status" value="1"/>
</dbReference>
<dbReference type="Proteomes" id="UP001652625">
    <property type="component" value="Chromosome 12"/>
</dbReference>
<dbReference type="Pfam" id="PF00003">
    <property type="entry name" value="7tm_3"/>
    <property type="match status" value="1"/>
</dbReference>
<dbReference type="CDD" id="cd06350">
    <property type="entry name" value="PBP1_GPCR_family_C-like"/>
    <property type="match status" value="1"/>
</dbReference>
<keyword evidence="7 14" id="KW-0675">Receptor</keyword>
<dbReference type="Pfam" id="PF01094">
    <property type="entry name" value="ANF_receptor"/>
    <property type="match status" value="1"/>
</dbReference>
<evidence type="ECO:0000256" key="11">
    <source>
        <dbReference type="SAM" id="SignalP"/>
    </source>
</evidence>
<evidence type="ECO:0000313" key="13">
    <source>
        <dbReference type="Proteomes" id="UP001652625"/>
    </source>
</evidence>
<keyword evidence="3 10" id="KW-0812">Transmembrane</keyword>
<evidence type="ECO:0000256" key="10">
    <source>
        <dbReference type="SAM" id="Phobius"/>
    </source>
</evidence>
<evidence type="ECO:0000256" key="1">
    <source>
        <dbReference type="ARBA" id="ARBA00004651"/>
    </source>
</evidence>
<feature type="transmembrane region" description="Helical" evidence="10">
    <location>
        <begin position="543"/>
        <end position="566"/>
    </location>
</feature>
<evidence type="ECO:0000256" key="9">
    <source>
        <dbReference type="ARBA" id="ARBA00023224"/>
    </source>
</evidence>
<keyword evidence="4 10" id="KW-1133">Transmembrane helix</keyword>
<dbReference type="InterPro" id="IPR038550">
    <property type="entry name" value="GPCR_3_9-Cys_sf"/>
</dbReference>
<sequence>MKWATYIILVLFHQIIGQTCNKKKIESKGDITIFGMFPVQYCDKNNTDDTSIVWVEAMKYTINEANKQQGKNLFGYTIYDSENYAELDGTTSATIDILFQLSNNNFDLNHQRSCLNSILNRTLGLVGPTDSTNSINVHRLTSFTNIAIVSYSATSTELSNKELYPNFFRTMPTDSFQVQFIIDLLLYFNWTYVSIIATDSSYGRNGAFLLQEMFSTNGICMSKYVSIGDDYDEMDYKNALFNIAEDNRAKVVIFYGSIISAKNILADCLKHKIKDLNWILSESNLQSNWLYDFKKQYNGNIMMIILCSEGFENFKSALLNTTYKNSDDWLKTLFEKSGQSKLFPDMILGDVINSLDFSWISYVQTAVNVLIKSFLKYIDCHENLLFCNTSLVENRKYFNNIVKNITFLNFDDSLFQFDKNQDPLTVQYDFYLASNVSFLFTGTWSSVKQKRLEIKDSKILQSVSSKCSEPCPPGQFAVTNLQLKCCWICTICDENYVKSNVGTEACKKCKLEEDYYSNVNRTSCIKLNRTFWSLREKEQITQLVIAFLFSAIGVTISIAFIVVFVIKKNTPLVRSSNYKFSLGQMGAHLTLFIIPILSLEEDTKLKCVTRTYLGGLLFFSIIILTLLKVTHLIAVFGAFKKLSKKDMMRIRFKEVLFFFIAILIYATMVLVVENMYPLDIIEDKNMYKLTIYKFCDSRKFLTFHIVCVFILLIFCAVQTYRGRKLPWKFNEAKYIAFGMFTSTLVQIISIFIGLSSLDPMSNTFLLWLSTNLSNLLLFAILFGFKLKVILFNPEKNTVKRFRKVTTAVIHGSHFLSSIPQVSKQRIRNLSISF</sequence>
<dbReference type="InterPro" id="IPR050726">
    <property type="entry name" value="mGluR"/>
</dbReference>
<feature type="domain" description="G-protein coupled receptors family 3 profile" evidence="12">
    <location>
        <begin position="542"/>
        <end position="805"/>
    </location>
</feature>
<evidence type="ECO:0000256" key="2">
    <source>
        <dbReference type="ARBA" id="ARBA00022475"/>
    </source>
</evidence>
<dbReference type="PANTHER" id="PTHR24060">
    <property type="entry name" value="METABOTROPIC GLUTAMATE RECEPTOR"/>
    <property type="match status" value="1"/>
</dbReference>
<dbReference type="InterPro" id="IPR017978">
    <property type="entry name" value="GPCR_3_C"/>
</dbReference>
<dbReference type="RefSeq" id="XP_065669015.1">
    <property type="nucleotide sequence ID" value="XM_065812943.1"/>
</dbReference>
<proteinExistence type="predicted"/>
<evidence type="ECO:0000256" key="5">
    <source>
        <dbReference type="ARBA" id="ARBA00023040"/>
    </source>
</evidence>
<keyword evidence="6 10" id="KW-0472">Membrane</keyword>
<evidence type="ECO:0000256" key="6">
    <source>
        <dbReference type="ARBA" id="ARBA00023136"/>
    </source>
</evidence>
<dbReference type="SUPFAM" id="SSF53822">
    <property type="entry name" value="Periplasmic binding protein-like I"/>
    <property type="match status" value="1"/>
</dbReference>
<evidence type="ECO:0000256" key="3">
    <source>
        <dbReference type="ARBA" id="ARBA00022692"/>
    </source>
</evidence>
<feature type="transmembrane region" description="Helical" evidence="10">
    <location>
        <begin position="655"/>
        <end position="676"/>
    </location>
</feature>
<dbReference type="GeneID" id="124807821"/>